<evidence type="ECO:0000259" key="3">
    <source>
        <dbReference type="Pfam" id="PF13439"/>
    </source>
</evidence>
<dbReference type="Pfam" id="PF00534">
    <property type="entry name" value="Glycos_transf_1"/>
    <property type="match status" value="1"/>
</dbReference>
<gene>
    <name evidence="4" type="ORF">ACFPIE_17430</name>
</gene>
<dbReference type="CDD" id="cd03809">
    <property type="entry name" value="GT4_MtfB-like"/>
    <property type="match status" value="1"/>
</dbReference>
<evidence type="ECO:0000256" key="1">
    <source>
        <dbReference type="ARBA" id="ARBA00022679"/>
    </source>
</evidence>
<dbReference type="PANTHER" id="PTHR46401:SF2">
    <property type="entry name" value="GLYCOSYLTRANSFERASE WBBK-RELATED"/>
    <property type="match status" value="1"/>
</dbReference>
<comment type="caution">
    <text evidence="4">The sequence shown here is derived from an EMBL/GenBank/DDBJ whole genome shotgun (WGS) entry which is preliminary data.</text>
</comment>
<proteinExistence type="predicted"/>
<keyword evidence="1" id="KW-0808">Transferase</keyword>
<accession>A0ABW0FX54</accession>
<dbReference type="RefSeq" id="WP_374038251.1">
    <property type="nucleotide sequence ID" value="NZ_CP169082.1"/>
</dbReference>
<organism evidence="4 5">
    <name type="scientific">Brevundimonas staleyi</name>
    <dbReference type="NCBI Taxonomy" id="74326"/>
    <lineage>
        <taxon>Bacteria</taxon>
        <taxon>Pseudomonadati</taxon>
        <taxon>Pseudomonadota</taxon>
        <taxon>Alphaproteobacteria</taxon>
        <taxon>Caulobacterales</taxon>
        <taxon>Caulobacteraceae</taxon>
        <taxon>Brevundimonas</taxon>
    </lineage>
</organism>
<sequence>MNDTPASPAATAAAKPRATICIDGFNIALAKGSGIATYGRNLLTAINQLGMDGQVLYGPAAKRSSNNVVNETALVDADRPGKKMKRFDRFKKTFTSRFGRTVWPITPSGEVVWPSRGGGRPQASAFWAAQDLFQIGNRSFDAYRKETPVVFDVGEVKKPDAMHWTATLPLYARDVPNIYTIHDLIPLRLPHTTLDDKATYMALCKAIARRADHIAVVSETTRQDVIRLLGVSEDRVTNTYQAVNLPEALTSRSQSDVTIELEGVFNLGWKDYFLHFGAIEPKKNLGRIVEAYLASGLETPLVIVGGRAWLDEGETALLNQVMKDGGPSAQRIRRYEFMPFSLLISLIRGAKATLFPSLYEGFGLPVLESMALSTAVLTSTGGSLPEVAGDAAISVDPYDVQAMTRGLRALDADEALRDDLVRRGLVQAAKFSGEAYQGRLAEMYGRLGLS</sequence>
<keyword evidence="5" id="KW-1185">Reference proteome</keyword>
<evidence type="ECO:0000259" key="2">
    <source>
        <dbReference type="Pfam" id="PF00534"/>
    </source>
</evidence>
<dbReference type="EMBL" id="JBHSLF010000052">
    <property type="protein sequence ID" value="MFC5345699.1"/>
    <property type="molecule type" value="Genomic_DNA"/>
</dbReference>
<evidence type="ECO:0000313" key="4">
    <source>
        <dbReference type="EMBL" id="MFC5345699.1"/>
    </source>
</evidence>
<dbReference type="PANTHER" id="PTHR46401">
    <property type="entry name" value="GLYCOSYLTRANSFERASE WBBK-RELATED"/>
    <property type="match status" value="1"/>
</dbReference>
<dbReference type="Gene3D" id="3.40.50.2000">
    <property type="entry name" value="Glycogen Phosphorylase B"/>
    <property type="match status" value="2"/>
</dbReference>
<name>A0ABW0FX54_9CAUL</name>
<dbReference type="InterPro" id="IPR001296">
    <property type="entry name" value="Glyco_trans_1"/>
</dbReference>
<dbReference type="InterPro" id="IPR028098">
    <property type="entry name" value="Glyco_trans_4-like_N"/>
</dbReference>
<reference evidence="5" key="1">
    <citation type="journal article" date="2019" name="Int. J. Syst. Evol. Microbiol.">
        <title>The Global Catalogue of Microorganisms (GCM) 10K type strain sequencing project: providing services to taxonomists for standard genome sequencing and annotation.</title>
        <authorList>
            <consortium name="The Broad Institute Genomics Platform"/>
            <consortium name="The Broad Institute Genome Sequencing Center for Infectious Disease"/>
            <person name="Wu L."/>
            <person name="Ma J."/>
        </authorList>
    </citation>
    <scope>NUCLEOTIDE SEQUENCE [LARGE SCALE GENOMIC DNA]</scope>
    <source>
        <strain evidence="5">JCM 12125</strain>
    </source>
</reference>
<evidence type="ECO:0000313" key="5">
    <source>
        <dbReference type="Proteomes" id="UP001596152"/>
    </source>
</evidence>
<feature type="domain" description="Glycosyl transferase family 1" evidence="2">
    <location>
        <begin position="270"/>
        <end position="423"/>
    </location>
</feature>
<protein>
    <submittedName>
        <fullName evidence="4">Glycosyltransferase family 4 protein</fullName>
    </submittedName>
</protein>
<dbReference type="Proteomes" id="UP001596152">
    <property type="component" value="Unassembled WGS sequence"/>
</dbReference>
<dbReference type="Pfam" id="PF13439">
    <property type="entry name" value="Glyco_transf_4"/>
    <property type="match status" value="1"/>
</dbReference>
<dbReference type="SUPFAM" id="SSF53756">
    <property type="entry name" value="UDP-Glycosyltransferase/glycogen phosphorylase"/>
    <property type="match status" value="1"/>
</dbReference>
<feature type="domain" description="Glycosyltransferase subfamily 4-like N-terminal" evidence="3">
    <location>
        <begin position="161"/>
        <end position="244"/>
    </location>
</feature>